<sequence length="166" mass="18097">MNDGRTKTMLVRRENLTTMTLQRGRELSGSHLSPATAFNIPSRAPLVVPVYGDEQQLTMTDHVRCHCAPSPDVSYTGSVHEYIAPSPLPALGKPCHRHSPLPSQTENDAPTAVHPLLRYTRGEMMMELDFAQSLSGVRVHGHEGCVNEAATNLPLPSLAIAHSMLP</sequence>
<organism evidence="1 2">
    <name type="scientific">Armillaria tabescens</name>
    <name type="common">Ringless honey mushroom</name>
    <name type="synonym">Agaricus tabescens</name>
    <dbReference type="NCBI Taxonomy" id="1929756"/>
    <lineage>
        <taxon>Eukaryota</taxon>
        <taxon>Fungi</taxon>
        <taxon>Dikarya</taxon>
        <taxon>Basidiomycota</taxon>
        <taxon>Agaricomycotina</taxon>
        <taxon>Agaricomycetes</taxon>
        <taxon>Agaricomycetidae</taxon>
        <taxon>Agaricales</taxon>
        <taxon>Marasmiineae</taxon>
        <taxon>Physalacriaceae</taxon>
        <taxon>Desarmillaria</taxon>
    </lineage>
</organism>
<dbReference type="RefSeq" id="XP_060327384.1">
    <property type="nucleotide sequence ID" value="XM_060469925.1"/>
</dbReference>
<dbReference type="Proteomes" id="UP001175211">
    <property type="component" value="Unassembled WGS sequence"/>
</dbReference>
<name>A0AA39MY62_ARMTA</name>
<proteinExistence type="predicted"/>
<reference evidence="1" key="1">
    <citation type="submission" date="2023-06" db="EMBL/GenBank/DDBJ databases">
        <authorList>
            <consortium name="Lawrence Berkeley National Laboratory"/>
            <person name="Ahrendt S."/>
            <person name="Sahu N."/>
            <person name="Indic B."/>
            <person name="Wong-Bajracharya J."/>
            <person name="Merenyi Z."/>
            <person name="Ke H.-M."/>
            <person name="Monk M."/>
            <person name="Kocsube S."/>
            <person name="Drula E."/>
            <person name="Lipzen A."/>
            <person name="Balint B."/>
            <person name="Henrissat B."/>
            <person name="Andreopoulos B."/>
            <person name="Martin F.M."/>
            <person name="Harder C.B."/>
            <person name="Rigling D."/>
            <person name="Ford K.L."/>
            <person name="Foster G.D."/>
            <person name="Pangilinan J."/>
            <person name="Papanicolaou A."/>
            <person name="Barry K."/>
            <person name="LaButti K."/>
            <person name="Viragh M."/>
            <person name="Koriabine M."/>
            <person name="Yan M."/>
            <person name="Riley R."/>
            <person name="Champramary S."/>
            <person name="Plett K.L."/>
            <person name="Tsai I.J."/>
            <person name="Slot J."/>
            <person name="Sipos G."/>
            <person name="Plett J."/>
            <person name="Nagy L.G."/>
            <person name="Grigoriev I.V."/>
        </authorList>
    </citation>
    <scope>NUCLEOTIDE SEQUENCE</scope>
    <source>
        <strain evidence="1">CCBAS 213</strain>
    </source>
</reference>
<protein>
    <submittedName>
        <fullName evidence="1">Uncharacterized protein</fullName>
    </submittedName>
</protein>
<accession>A0AA39MY62</accession>
<dbReference type="GeneID" id="85353473"/>
<comment type="caution">
    <text evidence="1">The sequence shown here is derived from an EMBL/GenBank/DDBJ whole genome shotgun (WGS) entry which is preliminary data.</text>
</comment>
<keyword evidence="2" id="KW-1185">Reference proteome</keyword>
<dbReference type="AlphaFoldDB" id="A0AA39MY62"/>
<evidence type="ECO:0000313" key="1">
    <source>
        <dbReference type="EMBL" id="KAK0450513.1"/>
    </source>
</evidence>
<dbReference type="EMBL" id="JAUEPS010000035">
    <property type="protein sequence ID" value="KAK0450513.1"/>
    <property type="molecule type" value="Genomic_DNA"/>
</dbReference>
<gene>
    <name evidence="1" type="ORF">EV420DRAFT_1482717</name>
</gene>
<evidence type="ECO:0000313" key="2">
    <source>
        <dbReference type="Proteomes" id="UP001175211"/>
    </source>
</evidence>